<dbReference type="EMBL" id="CP017563">
    <property type="protein sequence ID" value="APA89793.1"/>
    <property type="molecule type" value="Genomic_DNA"/>
</dbReference>
<reference evidence="1" key="2">
    <citation type="submission" date="2021-06" db="EMBL/GenBank/DDBJ databases">
        <authorList>
            <person name="Rogers T.H."/>
            <person name="Ramsay J.P."/>
            <person name="Wang P."/>
            <person name="Terpolilli J."/>
        </authorList>
    </citation>
    <scope>NUCLEOTIDE SEQUENCE [LARGE SCALE GENOMIC DNA]</scope>
    <source>
        <strain evidence="1">WSM5005</strain>
        <plasmid evidence="1">pl1WSM5005</plasmid>
    </source>
</reference>
<proteinExistence type="predicted"/>
<organism evidence="1 2">
    <name type="scientific">Paraburkholderia sprentiae WSM5005</name>
    <dbReference type="NCBI Taxonomy" id="754502"/>
    <lineage>
        <taxon>Bacteria</taxon>
        <taxon>Pseudomonadati</taxon>
        <taxon>Pseudomonadota</taxon>
        <taxon>Betaproteobacteria</taxon>
        <taxon>Burkholderiales</taxon>
        <taxon>Burkholderiaceae</taxon>
        <taxon>Paraburkholderia</taxon>
    </lineage>
</organism>
<dbReference type="AlphaFoldDB" id="A0A1I9YSA3"/>
<name>A0A1I9YSA3_9BURK</name>
<accession>A0A1I9YSA3</accession>
<geneLocation type="plasmid" evidence="1 2">
    <name>pl1WSM5005</name>
</geneLocation>
<keyword evidence="2" id="KW-1185">Reference proteome</keyword>
<keyword evidence="1" id="KW-0614">Plasmid</keyword>
<gene>
    <name evidence="1" type="ORF">BJG93_30505</name>
</gene>
<evidence type="ECO:0000313" key="2">
    <source>
        <dbReference type="Proteomes" id="UP000179860"/>
    </source>
</evidence>
<reference evidence="1" key="1">
    <citation type="submission" date="2016-09" db="EMBL/GenBank/DDBJ databases">
        <title>The Complete Genome of Burkholderia sprentiae wsm5005.</title>
        <authorList>
            <person name="De Meyer S."/>
            <person name="Wang P."/>
            <person name="Terpolilli J."/>
        </authorList>
    </citation>
    <scope>NUCLEOTIDE SEQUENCE [LARGE SCALE GENOMIC DNA]</scope>
    <source>
        <strain evidence="1">WSM5005</strain>
        <plasmid evidence="1">pl1WSM5005</plasmid>
    </source>
</reference>
<dbReference type="Proteomes" id="UP000179860">
    <property type="component" value="Plasmid pl1WSM5005"/>
</dbReference>
<sequence>MEQQKKEGTGGKEECQVCRVTYSLFSSFPAMPSAMALSVDIGEFFPQDTLRSYSTGATVSE</sequence>
<evidence type="ECO:0000313" key="1">
    <source>
        <dbReference type="EMBL" id="APA89793.1"/>
    </source>
</evidence>
<protein>
    <submittedName>
        <fullName evidence="1">Uncharacterized protein</fullName>
    </submittedName>
</protein>
<dbReference type="RefSeq" id="WP_034477798.1">
    <property type="nucleotide sequence ID" value="NZ_CP017563.2"/>
</dbReference>
<dbReference type="KEGG" id="pspw:BJG93_30505"/>